<feature type="compositionally biased region" description="Low complexity" evidence="1">
    <location>
        <begin position="51"/>
        <end position="68"/>
    </location>
</feature>
<dbReference type="AlphaFoldDB" id="B7PET4"/>
<evidence type="ECO:0000313" key="4">
    <source>
        <dbReference type="Proteomes" id="UP000001555"/>
    </source>
</evidence>
<organism>
    <name type="scientific">Ixodes scapularis</name>
    <name type="common">Black-legged tick</name>
    <name type="synonym">Deer tick</name>
    <dbReference type="NCBI Taxonomy" id="6945"/>
    <lineage>
        <taxon>Eukaryota</taxon>
        <taxon>Metazoa</taxon>
        <taxon>Ecdysozoa</taxon>
        <taxon>Arthropoda</taxon>
        <taxon>Chelicerata</taxon>
        <taxon>Arachnida</taxon>
        <taxon>Acari</taxon>
        <taxon>Parasitiformes</taxon>
        <taxon>Ixodida</taxon>
        <taxon>Ixodoidea</taxon>
        <taxon>Ixodidae</taxon>
        <taxon>Ixodinae</taxon>
        <taxon>Ixodes</taxon>
    </lineage>
</organism>
<dbReference type="EMBL" id="DS698118">
    <property type="protein sequence ID" value="EEC05106.1"/>
    <property type="molecule type" value="Genomic_DNA"/>
</dbReference>
<dbReference type="PaxDb" id="6945-B7PET4"/>
<reference evidence="3" key="2">
    <citation type="submission" date="2020-05" db="UniProtKB">
        <authorList>
            <consortium name="EnsemblMetazoa"/>
        </authorList>
    </citation>
    <scope>IDENTIFICATION</scope>
    <source>
        <strain evidence="3">wikel</strain>
    </source>
</reference>
<proteinExistence type="predicted"/>
<gene>
    <name evidence="2" type="ORF">IscW_ISCW004971</name>
</gene>
<feature type="region of interest" description="Disordered" evidence="1">
    <location>
        <begin position="35"/>
        <end position="68"/>
    </location>
</feature>
<dbReference type="EMBL" id="ABJB011086875">
    <property type="status" value="NOT_ANNOTATED_CDS"/>
    <property type="molecule type" value="Genomic_DNA"/>
</dbReference>
<sequence length="68" mass="7534">MCNIRKNFSHTSQKRTHKACLQGVVFDVARLRSASARRPPRGKLPKTTYPRLGRLSSASASRGLPDTP</sequence>
<reference evidence="2 4" key="1">
    <citation type="submission" date="2008-03" db="EMBL/GenBank/DDBJ databases">
        <title>Annotation of Ixodes scapularis.</title>
        <authorList>
            <consortium name="Ixodes scapularis Genome Project Consortium"/>
            <person name="Caler E."/>
            <person name="Hannick L.I."/>
            <person name="Bidwell S."/>
            <person name="Joardar V."/>
            <person name="Thiagarajan M."/>
            <person name="Amedeo P."/>
            <person name="Galinsky K.J."/>
            <person name="Schobel S."/>
            <person name="Inman J."/>
            <person name="Hostetler J."/>
            <person name="Miller J."/>
            <person name="Hammond M."/>
            <person name="Megy K."/>
            <person name="Lawson D."/>
            <person name="Kodira C."/>
            <person name="Sutton G."/>
            <person name="Meyer J."/>
            <person name="Hill C.A."/>
            <person name="Birren B."/>
            <person name="Nene V."/>
            <person name="Collins F."/>
            <person name="Alarcon-Chaidez F."/>
            <person name="Wikel S."/>
            <person name="Strausberg R."/>
        </authorList>
    </citation>
    <scope>NUCLEOTIDE SEQUENCE [LARGE SCALE GENOMIC DNA]</scope>
    <source>
        <strain evidence="4">Wikel</strain>
        <strain evidence="2">Wikel colony</strain>
    </source>
</reference>
<protein>
    <submittedName>
        <fullName evidence="2 3">Uncharacterized protein</fullName>
    </submittedName>
</protein>
<dbReference type="EnsemblMetazoa" id="ISCW004971-RA">
    <property type="protein sequence ID" value="ISCW004971-PA"/>
    <property type="gene ID" value="ISCW004971"/>
</dbReference>
<evidence type="ECO:0000313" key="2">
    <source>
        <dbReference type="EMBL" id="EEC05106.1"/>
    </source>
</evidence>
<dbReference type="InParanoid" id="B7PET4"/>
<dbReference type="Proteomes" id="UP000001555">
    <property type="component" value="Unassembled WGS sequence"/>
</dbReference>
<evidence type="ECO:0000256" key="1">
    <source>
        <dbReference type="SAM" id="MobiDB-lite"/>
    </source>
</evidence>
<dbReference type="VEuPathDB" id="VectorBase:ISCW004971"/>
<dbReference type="HOGENOM" id="CLU_2796793_0_0_1"/>
<accession>B7PET4</accession>
<evidence type="ECO:0000313" key="3">
    <source>
        <dbReference type="EnsemblMetazoa" id="ISCW004971-PA"/>
    </source>
</evidence>
<name>B7PET4_IXOSC</name>
<keyword evidence="4" id="KW-1185">Reference proteome</keyword>